<feature type="transmembrane region" description="Helical" evidence="1">
    <location>
        <begin position="63"/>
        <end position="84"/>
    </location>
</feature>
<dbReference type="RefSeq" id="WP_122917264.1">
    <property type="nucleotide sequence ID" value="NZ_RHHQ01000007.1"/>
</dbReference>
<protein>
    <submittedName>
        <fullName evidence="2">DUF1294 domain-containing protein</fullName>
    </submittedName>
</protein>
<evidence type="ECO:0000313" key="2">
    <source>
        <dbReference type="EMBL" id="RNB90336.1"/>
    </source>
</evidence>
<dbReference type="AlphaFoldDB" id="A0A3M8DQC3"/>
<keyword evidence="3" id="KW-1185">Reference proteome</keyword>
<comment type="caution">
    <text evidence="2">The sequence shown here is derived from an EMBL/GenBank/DDBJ whole genome shotgun (WGS) entry which is preliminary data.</text>
</comment>
<keyword evidence="1" id="KW-1133">Transmembrane helix</keyword>
<dbReference type="EMBL" id="RHHQ01000007">
    <property type="protein sequence ID" value="RNB90336.1"/>
    <property type="molecule type" value="Genomic_DNA"/>
</dbReference>
<gene>
    <name evidence="2" type="ORF">EDM56_07420</name>
</gene>
<name>A0A3M8DQC3_9BACL</name>
<dbReference type="OrthoDB" id="1698854at2"/>
<keyword evidence="1" id="KW-0472">Membrane</keyword>
<keyword evidence="1" id="KW-0812">Transmembrane</keyword>
<proteinExistence type="predicted"/>
<evidence type="ECO:0000256" key="1">
    <source>
        <dbReference type="SAM" id="Phobius"/>
    </source>
</evidence>
<feature type="transmembrane region" description="Helical" evidence="1">
    <location>
        <begin position="12"/>
        <end position="27"/>
    </location>
</feature>
<sequence length="119" mass="13331">MGKIKTHGRNRNLVLVICWAILLFGLFTAQPSYIWSGFLLLNLYAFWLTGTDKRSAKAGSFRIPERSLMTVSALGGALGMLIGMKTYRHKTQHAKFQYGVPAFLIVQFVVAIAAYRYLG</sequence>
<evidence type="ECO:0000313" key="3">
    <source>
        <dbReference type="Proteomes" id="UP000271031"/>
    </source>
</evidence>
<reference evidence="2 3" key="1">
    <citation type="submission" date="2018-10" db="EMBL/GenBank/DDBJ databases">
        <title>Phylogenomics of Brevibacillus.</title>
        <authorList>
            <person name="Dunlap C."/>
        </authorList>
    </citation>
    <scope>NUCLEOTIDE SEQUENCE [LARGE SCALE GENOMIC DNA]</scope>
    <source>
        <strain evidence="2 3">JCM 15716</strain>
    </source>
</reference>
<dbReference type="Pfam" id="PF06961">
    <property type="entry name" value="DUF1294"/>
    <property type="match status" value="1"/>
</dbReference>
<accession>A0A3M8DQC3</accession>
<dbReference type="Proteomes" id="UP000271031">
    <property type="component" value="Unassembled WGS sequence"/>
</dbReference>
<organism evidence="2 3">
    <name type="scientific">Brevibacillus fluminis</name>
    <dbReference type="NCBI Taxonomy" id="511487"/>
    <lineage>
        <taxon>Bacteria</taxon>
        <taxon>Bacillati</taxon>
        <taxon>Bacillota</taxon>
        <taxon>Bacilli</taxon>
        <taxon>Bacillales</taxon>
        <taxon>Paenibacillaceae</taxon>
        <taxon>Brevibacillus</taxon>
    </lineage>
</organism>
<feature type="transmembrane region" description="Helical" evidence="1">
    <location>
        <begin position="96"/>
        <end position="118"/>
    </location>
</feature>
<dbReference type="InterPro" id="IPR010718">
    <property type="entry name" value="DUF1294"/>
</dbReference>